<accession>A0ABV2WFM6</accession>
<protein>
    <submittedName>
        <fullName evidence="1">Uncharacterized protein</fullName>
    </submittedName>
</protein>
<name>A0ABV2WFM6_9ACTN</name>
<sequence>MQLPRTRGLSGTLAVLDRVVTATDGRVGWVRLTGSVQALLVITQFTLDMVDHAFDLYSRRATAPY</sequence>
<dbReference type="Proteomes" id="UP001550378">
    <property type="component" value="Unassembled WGS sequence"/>
</dbReference>
<reference evidence="1 2" key="1">
    <citation type="submission" date="2024-06" db="EMBL/GenBank/DDBJ databases">
        <title>The Natural Products Discovery Center: Release of the First 8490 Sequenced Strains for Exploring Actinobacteria Biosynthetic Diversity.</title>
        <authorList>
            <person name="Kalkreuter E."/>
            <person name="Kautsar S.A."/>
            <person name="Yang D."/>
            <person name="Bader C.D."/>
            <person name="Teijaro C.N."/>
            <person name="Fluegel L."/>
            <person name="Davis C.M."/>
            <person name="Simpson J.R."/>
            <person name="Lauterbach L."/>
            <person name="Steele A.D."/>
            <person name="Gui C."/>
            <person name="Meng S."/>
            <person name="Li G."/>
            <person name="Viehrig K."/>
            <person name="Ye F."/>
            <person name="Su P."/>
            <person name="Kiefer A.F."/>
            <person name="Nichols A."/>
            <person name="Cepeda A.J."/>
            <person name="Yan W."/>
            <person name="Fan B."/>
            <person name="Jiang Y."/>
            <person name="Adhikari A."/>
            <person name="Zheng C.-J."/>
            <person name="Schuster L."/>
            <person name="Cowan T.M."/>
            <person name="Smanski M.J."/>
            <person name="Chevrette M.G."/>
            <person name="De Carvalho L.P.S."/>
            <person name="Shen B."/>
        </authorList>
    </citation>
    <scope>NUCLEOTIDE SEQUENCE [LARGE SCALE GENOMIC DNA]</scope>
    <source>
        <strain evidence="1 2">NPDC006337</strain>
    </source>
</reference>
<comment type="caution">
    <text evidence="1">The sequence shown here is derived from an EMBL/GenBank/DDBJ whole genome shotgun (WGS) entry which is preliminary data.</text>
</comment>
<dbReference type="EMBL" id="JBEXZR010000050">
    <property type="protein sequence ID" value="MEU0712164.1"/>
    <property type="molecule type" value="Genomic_DNA"/>
</dbReference>
<evidence type="ECO:0000313" key="2">
    <source>
        <dbReference type="Proteomes" id="UP001550378"/>
    </source>
</evidence>
<dbReference type="RefSeq" id="WP_359657095.1">
    <property type="nucleotide sequence ID" value="NZ_JBEXZP010000165.1"/>
</dbReference>
<keyword evidence="2" id="KW-1185">Reference proteome</keyword>
<evidence type="ECO:0000313" key="1">
    <source>
        <dbReference type="EMBL" id="MEU0712164.1"/>
    </source>
</evidence>
<gene>
    <name evidence="1" type="ORF">ABZ508_32915</name>
</gene>
<organism evidence="1 2">
    <name type="scientific">Streptomyces lavendulocolor</name>
    <dbReference type="NCBI Taxonomy" id="67316"/>
    <lineage>
        <taxon>Bacteria</taxon>
        <taxon>Bacillati</taxon>
        <taxon>Actinomycetota</taxon>
        <taxon>Actinomycetes</taxon>
        <taxon>Kitasatosporales</taxon>
        <taxon>Streptomycetaceae</taxon>
        <taxon>Streptomyces</taxon>
    </lineage>
</organism>
<proteinExistence type="predicted"/>